<dbReference type="GO" id="GO:0003677">
    <property type="term" value="F:DNA binding"/>
    <property type="evidence" value="ECO:0007669"/>
    <property type="project" value="UniProtKB-UniRule"/>
</dbReference>
<evidence type="ECO:0000256" key="2">
    <source>
        <dbReference type="ARBA" id="ARBA00023125"/>
    </source>
</evidence>
<sequence>MARPRTFDEGYALDAAMRLFWEKGYEATSTQDLCEVTGLGRSSIYNTFTSKHALFLRSLERYVDMVTRDQHALLDGAELSAVDRLRSMFTSVIDMEERHRRKGRGIGCLGVNSSTELAGRDPEVAQLLGRDLERRLSVMGEVIAQGQRAGEISRARKPDELARFLNAVIAGIRVSAQNGADRSALEGVAACAMDSLTR</sequence>
<proteinExistence type="predicted"/>
<dbReference type="Gene3D" id="1.10.10.60">
    <property type="entry name" value="Homeodomain-like"/>
    <property type="match status" value="1"/>
</dbReference>
<dbReference type="AlphaFoldDB" id="A0A372M1F2"/>
<dbReference type="InterPro" id="IPR036271">
    <property type="entry name" value="Tet_transcr_reg_TetR-rel_C_sf"/>
</dbReference>
<gene>
    <name evidence="6" type="ORF">DY218_24020</name>
</gene>
<dbReference type="PANTHER" id="PTHR47506:SF10">
    <property type="entry name" value="TRANSCRIPTIONAL REGULATORY PROTEIN"/>
    <property type="match status" value="1"/>
</dbReference>
<dbReference type="Proteomes" id="UP000263094">
    <property type="component" value="Unassembled WGS sequence"/>
</dbReference>
<comment type="caution">
    <text evidence="6">The sequence shown here is derived from an EMBL/GenBank/DDBJ whole genome shotgun (WGS) entry which is preliminary data.</text>
</comment>
<dbReference type="Pfam" id="PF16925">
    <property type="entry name" value="TetR_C_13"/>
    <property type="match status" value="1"/>
</dbReference>
<feature type="domain" description="HTH tetR-type" evidence="5">
    <location>
        <begin position="6"/>
        <end position="66"/>
    </location>
</feature>
<dbReference type="SUPFAM" id="SSF46689">
    <property type="entry name" value="Homeodomain-like"/>
    <property type="match status" value="1"/>
</dbReference>
<name>A0A372M1F2_9ACTN</name>
<dbReference type="InterPro" id="IPR009057">
    <property type="entry name" value="Homeodomain-like_sf"/>
</dbReference>
<evidence type="ECO:0000256" key="1">
    <source>
        <dbReference type="ARBA" id="ARBA00023015"/>
    </source>
</evidence>
<evidence type="ECO:0000256" key="3">
    <source>
        <dbReference type="ARBA" id="ARBA00023163"/>
    </source>
</evidence>
<dbReference type="Pfam" id="PF00440">
    <property type="entry name" value="TetR_N"/>
    <property type="match status" value="1"/>
</dbReference>
<dbReference type="RefSeq" id="WP_128558208.1">
    <property type="nucleotide sequence ID" value="NZ_QUAK01000124.1"/>
</dbReference>
<accession>A0A372M1F2</accession>
<organism evidence="6 7">
    <name type="scientific">Streptomyces triticagri</name>
    <dbReference type="NCBI Taxonomy" id="2293568"/>
    <lineage>
        <taxon>Bacteria</taxon>
        <taxon>Bacillati</taxon>
        <taxon>Actinomycetota</taxon>
        <taxon>Actinomycetes</taxon>
        <taxon>Kitasatosporales</taxon>
        <taxon>Streptomycetaceae</taxon>
        <taxon>Streptomyces</taxon>
    </lineage>
</organism>
<evidence type="ECO:0000313" key="6">
    <source>
        <dbReference type="EMBL" id="RFU84117.1"/>
    </source>
</evidence>
<evidence type="ECO:0000259" key="5">
    <source>
        <dbReference type="PROSITE" id="PS50977"/>
    </source>
</evidence>
<dbReference type="PANTHER" id="PTHR47506">
    <property type="entry name" value="TRANSCRIPTIONAL REGULATORY PROTEIN"/>
    <property type="match status" value="1"/>
</dbReference>
<evidence type="ECO:0000313" key="7">
    <source>
        <dbReference type="Proteomes" id="UP000263094"/>
    </source>
</evidence>
<keyword evidence="2 4" id="KW-0238">DNA-binding</keyword>
<dbReference type="Gene3D" id="1.10.357.10">
    <property type="entry name" value="Tetracycline Repressor, domain 2"/>
    <property type="match status" value="1"/>
</dbReference>
<keyword evidence="3" id="KW-0804">Transcription</keyword>
<reference evidence="6 7" key="1">
    <citation type="submission" date="2018-08" db="EMBL/GenBank/DDBJ databases">
        <title>Isolation, diversity and antifungal activity of Actinobacteria from wheat.</title>
        <authorList>
            <person name="Han C."/>
        </authorList>
    </citation>
    <scope>NUCLEOTIDE SEQUENCE [LARGE SCALE GENOMIC DNA]</scope>
    <source>
        <strain evidence="6 7">NEAU-YY421</strain>
    </source>
</reference>
<dbReference type="OrthoDB" id="9805134at2"/>
<keyword evidence="7" id="KW-1185">Reference proteome</keyword>
<dbReference type="PRINTS" id="PR00455">
    <property type="entry name" value="HTHTETR"/>
</dbReference>
<keyword evidence="1" id="KW-0805">Transcription regulation</keyword>
<dbReference type="InterPro" id="IPR001647">
    <property type="entry name" value="HTH_TetR"/>
</dbReference>
<dbReference type="EMBL" id="QUAK01000124">
    <property type="protein sequence ID" value="RFU84117.1"/>
    <property type="molecule type" value="Genomic_DNA"/>
</dbReference>
<feature type="DNA-binding region" description="H-T-H motif" evidence="4">
    <location>
        <begin position="29"/>
        <end position="48"/>
    </location>
</feature>
<evidence type="ECO:0000256" key="4">
    <source>
        <dbReference type="PROSITE-ProRule" id="PRU00335"/>
    </source>
</evidence>
<dbReference type="PROSITE" id="PS50977">
    <property type="entry name" value="HTH_TETR_2"/>
    <property type="match status" value="1"/>
</dbReference>
<dbReference type="SUPFAM" id="SSF48498">
    <property type="entry name" value="Tetracyclin repressor-like, C-terminal domain"/>
    <property type="match status" value="1"/>
</dbReference>
<protein>
    <submittedName>
        <fullName evidence="6">TetR/AcrR family transcriptional regulator</fullName>
    </submittedName>
</protein>
<dbReference type="InterPro" id="IPR011075">
    <property type="entry name" value="TetR_C"/>
</dbReference>